<evidence type="ECO:0000313" key="2">
    <source>
        <dbReference type="EMBL" id="TQK76976.1"/>
    </source>
</evidence>
<dbReference type="AlphaFoldDB" id="A0A542SQS7"/>
<dbReference type="OrthoDB" id="7806295at2"/>
<dbReference type="EMBL" id="VFNV01000001">
    <property type="protein sequence ID" value="TQK76976.1"/>
    <property type="molecule type" value="Genomic_DNA"/>
</dbReference>
<dbReference type="GO" id="GO:0016020">
    <property type="term" value="C:membrane"/>
    <property type="evidence" value="ECO:0007669"/>
    <property type="project" value="InterPro"/>
</dbReference>
<organism evidence="2 3">
    <name type="scientific">Rarobacter incanus</name>
    <dbReference type="NCBI Taxonomy" id="153494"/>
    <lineage>
        <taxon>Bacteria</taxon>
        <taxon>Bacillati</taxon>
        <taxon>Actinomycetota</taxon>
        <taxon>Actinomycetes</taxon>
        <taxon>Micrococcales</taxon>
        <taxon>Rarobacteraceae</taxon>
        <taxon>Rarobacter</taxon>
    </lineage>
</organism>
<dbReference type="Pfam" id="PF04464">
    <property type="entry name" value="Glyphos_transf"/>
    <property type="match status" value="1"/>
</dbReference>
<proteinExistence type="predicted"/>
<dbReference type="RefSeq" id="WP_142112619.1">
    <property type="nucleotide sequence ID" value="NZ_BAAATB010000004.1"/>
</dbReference>
<keyword evidence="1" id="KW-0472">Membrane</keyword>
<protein>
    <submittedName>
        <fullName evidence="2">CDP-glycerol:poly(Glycerophosphate) glycerophosphotransferase</fullName>
    </submittedName>
</protein>
<dbReference type="GO" id="GO:0047355">
    <property type="term" value="F:CDP-glycerol glycerophosphotransferase activity"/>
    <property type="evidence" value="ECO:0007669"/>
    <property type="project" value="InterPro"/>
</dbReference>
<keyword evidence="1" id="KW-1133">Transmembrane helix</keyword>
<accession>A0A542SQS7</accession>
<reference evidence="2 3" key="1">
    <citation type="submission" date="2019-06" db="EMBL/GenBank/DDBJ databases">
        <title>Sequencing the genomes of 1000 actinobacteria strains.</title>
        <authorList>
            <person name="Klenk H.-P."/>
        </authorList>
    </citation>
    <scope>NUCLEOTIDE SEQUENCE [LARGE SCALE GENOMIC DNA]</scope>
    <source>
        <strain evidence="2 3">DSM 10596</strain>
    </source>
</reference>
<dbReference type="InterPro" id="IPR007554">
    <property type="entry name" value="Glycerophosphate_synth"/>
</dbReference>
<dbReference type="Gene3D" id="3.40.50.12580">
    <property type="match status" value="1"/>
</dbReference>
<keyword evidence="1" id="KW-0812">Transmembrane</keyword>
<feature type="transmembrane region" description="Helical" evidence="1">
    <location>
        <begin position="87"/>
        <end position="106"/>
    </location>
</feature>
<evidence type="ECO:0000313" key="3">
    <source>
        <dbReference type="Proteomes" id="UP000316181"/>
    </source>
</evidence>
<dbReference type="Proteomes" id="UP000316181">
    <property type="component" value="Unassembled WGS sequence"/>
</dbReference>
<keyword evidence="3" id="KW-1185">Reference proteome</keyword>
<keyword evidence="2" id="KW-0808">Transferase</keyword>
<name>A0A542SQS7_9MICO</name>
<gene>
    <name evidence="2" type="ORF">FB389_1681</name>
</gene>
<evidence type="ECO:0000256" key="1">
    <source>
        <dbReference type="SAM" id="Phobius"/>
    </source>
</evidence>
<sequence>MGALRLAGRFVNDLAAAVLAAGAVLLAWRIAGGPWLPAAATAIGAGLLWLLRPFAARVTAVKVIAGARVAGLPAVGARARRAGAVRWTVALGSVAGVLVTLAGWRWPAAELTVVALAALCAVTLRAWQVVRRQRATLDKIATKIAKTRPQFAIYNCRPRGSAYQIAMWKDLLAASVRPGIVVVRQESALRELQDRVPWPVVLCPRSADLEAVLAPTLRTVFYVNSVARNTDMVAWRGPRHIYLGHGDSDKALSSSPSHAMFDEIWVAGRHSIDRYAAAGVVIEPAKFVAVSRPQLAALRDPDPNEPQTALYAPTWDGYNSKTRLSSLREGERIVADLIGAGLRVVFRPHALSRQTRAGRKAIRRIEGLLRDDARRTGAEHQWGKVASAPGFVTVASIAHVLVTDPSSVVVDFLATGRPIVVIRPRGDAEAPDAPVTGLDARVLEGVYVVPSSLTGFRDEVRVALGEDPRAGERAVATAAVLGEKPAGGWDGPWRDQLARVLGPAGDQ</sequence>
<comment type="caution">
    <text evidence="2">The sequence shown here is derived from an EMBL/GenBank/DDBJ whole genome shotgun (WGS) entry which is preliminary data.</text>
</comment>
<dbReference type="InterPro" id="IPR043148">
    <property type="entry name" value="TagF_C"/>
</dbReference>